<dbReference type="Proteomes" id="UP001352852">
    <property type="component" value="Unassembled WGS sequence"/>
</dbReference>
<dbReference type="InterPro" id="IPR035427">
    <property type="entry name" value="Tim10-like_dom_sf"/>
</dbReference>
<keyword evidence="3" id="KW-1185">Reference proteome</keyword>
<gene>
    <name evidence="2" type="ORF">CHARACLAT_006299</name>
</gene>
<name>A0ABU7CVC7_9TELE</name>
<evidence type="ECO:0000313" key="2">
    <source>
        <dbReference type="EMBL" id="MED6266858.1"/>
    </source>
</evidence>
<dbReference type="InterPro" id="IPR004217">
    <property type="entry name" value="Tim10-like"/>
</dbReference>
<comment type="caution">
    <text evidence="2">The sequence shown here is derived from an EMBL/GenBank/DDBJ whole genome shotgun (WGS) entry which is preliminary data.</text>
</comment>
<feature type="domain" description="Tim10-like" evidence="1">
    <location>
        <begin position="133"/>
        <end position="181"/>
    </location>
</feature>
<organism evidence="2 3">
    <name type="scientific">Characodon lateralis</name>
    <dbReference type="NCBI Taxonomy" id="208331"/>
    <lineage>
        <taxon>Eukaryota</taxon>
        <taxon>Metazoa</taxon>
        <taxon>Chordata</taxon>
        <taxon>Craniata</taxon>
        <taxon>Vertebrata</taxon>
        <taxon>Euteleostomi</taxon>
        <taxon>Actinopterygii</taxon>
        <taxon>Neopterygii</taxon>
        <taxon>Teleostei</taxon>
        <taxon>Neoteleostei</taxon>
        <taxon>Acanthomorphata</taxon>
        <taxon>Ovalentaria</taxon>
        <taxon>Atherinomorphae</taxon>
        <taxon>Cyprinodontiformes</taxon>
        <taxon>Goodeidae</taxon>
        <taxon>Characodon</taxon>
    </lineage>
</organism>
<dbReference type="SUPFAM" id="SSF144122">
    <property type="entry name" value="Tim10-like"/>
    <property type="match status" value="1"/>
</dbReference>
<protein>
    <recommendedName>
        <fullName evidence="1">Tim10-like domain-containing protein</fullName>
    </recommendedName>
</protein>
<evidence type="ECO:0000259" key="1">
    <source>
        <dbReference type="Pfam" id="PF02953"/>
    </source>
</evidence>
<dbReference type="Pfam" id="PF02953">
    <property type="entry name" value="zf-Tim10_DDP"/>
    <property type="match status" value="1"/>
</dbReference>
<evidence type="ECO:0000313" key="3">
    <source>
        <dbReference type="Proteomes" id="UP001352852"/>
    </source>
</evidence>
<accession>A0ABU7CVC7</accession>
<dbReference type="Gene3D" id="1.10.287.810">
    <property type="entry name" value="Mitochondrial import inner membrane translocase subunit tim13 like domains"/>
    <property type="match status" value="1"/>
</dbReference>
<dbReference type="EMBL" id="JAHUTJ010008519">
    <property type="protein sequence ID" value="MED6266858.1"/>
    <property type="molecule type" value="Genomic_DNA"/>
</dbReference>
<reference evidence="2 3" key="1">
    <citation type="submission" date="2021-06" db="EMBL/GenBank/DDBJ databases">
        <authorList>
            <person name="Palmer J.M."/>
        </authorList>
    </citation>
    <scope>NUCLEOTIDE SEQUENCE [LARGE SCALE GENOMIC DNA]</scope>
    <source>
        <strain evidence="2 3">CL_MEX2019</strain>
        <tissue evidence="2">Muscle</tissue>
    </source>
</reference>
<proteinExistence type="predicted"/>
<sequence>MDSFDNLSASEKAEASELQKMIAVEQQKAQFQAQVRTHTPAAGRSHAGGHTVLWKYQTVLKSPNLMLYLFQAVLRPHVGPVNTYVHVDMRCCKGHLISWTLEPWIELDTMSVCYNYSQNRPSELLTVCCCVFQVHSFTDVCWDKCVDSPGSKLDYRTETCLQNCVERFIDTTLTITNRFTQMVQKGTH</sequence>